<keyword evidence="5" id="KW-0408">Iron</keyword>
<dbReference type="GO" id="GO:0005829">
    <property type="term" value="C:cytosol"/>
    <property type="evidence" value="ECO:0007669"/>
    <property type="project" value="TreeGrafter"/>
</dbReference>
<evidence type="ECO:0000256" key="5">
    <source>
        <dbReference type="ARBA" id="ARBA00023004"/>
    </source>
</evidence>
<dbReference type="InterPro" id="IPR023404">
    <property type="entry name" value="rSAM_horseshoe"/>
</dbReference>
<dbReference type="Pfam" id="PF04055">
    <property type="entry name" value="Radical_SAM"/>
    <property type="match status" value="1"/>
</dbReference>
<dbReference type="AlphaFoldDB" id="A0A8E0VM52"/>
<dbReference type="GO" id="GO:0046872">
    <property type="term" value="F:metal ion binding"/>
    <property type="evidence" value="ECO:0007669"/>
    <property type="project" value="UniProtKB-KW"/>
</dbReference>
<evidence type="ECO:0000313" key="8">
    <source>
        <dbReference type="EMBL" id="KAA0196432.1"/>
    </source>
</evidence>
<dbReference type="EMBL" id="LUCM01003024">
    <property type="protein sequence ID" value="KAA0196432.1"/>
    <property type="molecule type" value="Genomic_DNA"/>
</dbReference>
<dbReference type="Gene3D" id="3.80.30.20">
    <property type="entry name" value="tm_1862 like domain"/>
    <property type="match status" value="1"/>
</dbReference>
<proteinExistence type="predicted"/>
<dbReference type="GO" id="GO:0051539">
    <property type="term" value="F:4 iron, 4 sulfur cluster binding"/>
    <property type="evidence" value="ECO:0007669"/>
    <property type="project" value="UniProtKB-KW"/>
</dbReference>
<comment type="caution">
    <text evidence="8">The sequence shown here is derived from an EMBL/GenBank/DDBJ whole genome shotgun (WGS) entry which is preliminary data.</text>
</comment>
<dbReference type="Proteomes" id="UP000728185">
    <property type="component" value="Unassembled WGS sequence"/>
</dbReference>
<reference evidence="8" key="1">
    <citation type="submission" date="2019-05" db="EMBL/GenBank/DDBJ databases">
        <title>Annotation for the trematode Fasciolopsis buski.</title>
        <authorList>
            <person name="Choi Y.-J."/>
        </authorList>
    </citation>
    <scope>NUCLEOTIDE SEQUENCE</scope>
    <source>
        <strain evidence="8">HT</strain>
        <tissue evidence="8">Whole worm</tissue>
    </source>
</reference>
<dbReference type="InterPro" id="IPR006638">
    <property type="entry name" value="Elp3/MiaA/NifB-like_rSAM"/>
</dbReference>
<keyword evidence="2" id="KW-0004">4Fe-4S</keyword>
<evidence type="ECO:0000256" key="2">
    <source>
        <dbReference type="ARBA" id="ARBA00022485"/>
    </source>
</evidence>
<dbReference type="InterPro" id="IPR020612">
    <property type="entry name" value="Methylthiotransferase_CS"/>
</dbReference>
<organism evidence="8 9">
    <name type="scientific">Fasciolopsis buskii</name>
    <dbReference type="NCBI Taxonomy" id="27845"/>
    <lineage>
        <taxon>Eukaryota</taxon>
        <taxon>Metazoa</taxon>
        <taxon>Spiralia</taxon>
        <taxon>Lophotrochozoa</taxon>
        <taxon>Platyhelminthes</taxon>
        <taxon>Trematoda</taxon>
        <taxon>Digenea</taxon>
        <taxon>Plagiorchiida</taxon>
        <taxon>Echinostomata</taxon>
        <taxon>Echinostomatoidea</taxon>
        <taxon>Fasciolidae</taxon>
        <taxon>Fasciolopsis</taxon>
    </lineage>
</organism>
<sequence length="289" mass="31511">MAERLKERLLSPNVIASHCGSEDPISAFIKVASRSSPTCRLGADFVCGPDAYRHLPALIRDAHAGQYGASVALSLEETYADVTPVRRCHPVSESTEELPGSSGSLATPFAQISVMRGCDNMCTYCIVPFVRGRERSRPLGSIVDEAKQLVDEGVKEITLLGQNVNSYCDRSTDALLKVQSSEVTLTPGFHTVYHAKRVGLRFADLLDEVSQISPELRVRFTSPHPKDFPSEVLQLIGERANICSQLHLPAQSGSHAVLNRMGRGYTPEAYLSLVQTVRKLIPGMGISFS</sequence>
<dbReference type="OrthoDB" id="190098at2759"/>
<comment type="cofactor">
    <cofactor evidence="1">
        <name>[4Fe-4S] cluster</name>
        <dbReference type="ChEBI" id="CHEBI:49883"/>
    </cofactor>
</comment>
<dbReference type="PANTHER" id="PTHR43020">
    <property type="entry name" value="CDK5 REGULATORY SUBUNIT-ASSOCIATED PROTEIN 1"/>
    <property type="match status" value="1"/>
</dbReference>
<keyword evidence="9" id="KW-1185">Reference proteome</keyword>
<dbReference type="SUPFAM" id="SSF102114">
    <property type="entry name" value="Radical SAM enzymes"/>
    <property type="match status" value="1"/>
</dbReference>
<evidence type="ECO:0000259" key="7">
    <source>
        <dbReference type="PROSITE" id="PS51918"/>
    </source>
</evidence>
<dbReference type="GO" id="GO:0035597">
    <property type="term" value="F:tRNA-2-methylthio-N(6)-dimethylallyladenosine(37) synthase activity"/>
    <property type="evidence" value="ECO:0007669"/>
    <property type="project" value="TreeGrafter"/>
</dbReference>
<name>A0A8E0VM52_9TREM</name>
<evidence type="ECO:0000313" key="9">
    <source>
        <dbReference type="Proteomes" id="UP000728185"/>
    </source>
</evidence>
<keyword evidence="6" id="KW-0411">Iron-sulfur</keyword>
<dbReference type="SFLD" id="SFLDS00029">
    <property type="entry name" value="Radical_SAM"/>
    <property type="match status" value="1"/>
</dbReference>
<gene>
    <name evidence="8" type="ORF">FBUS_04583</name>
</gene>
<evidence type="ECO:0000256" key="4">
    <source>
        <dbReference type="ARBA" id="ARBA00022723"/>
    </source>
</evidence>
<feature type="domain" description="Radical SAM core" evidence="7">
    <location>
        <begin position="104"/>
        <end position="289"/>
    </location>
</feature>
<accession>A0A8E0VM52</accession>
<dbReference type="PROSITE" id="PS51918">
    <property type="entry name" value="RADICAL_SAM"/>
    <property type="match status" value="1"/>
</dbReference>
<dbReference type="InterPro" id="IPR058240">
    <property type="entry name" value="rSAM_sf"/>
</dbReference>
<dbReference type="PANTHER" id="PTHR43020:SF2">
    <property type="entry name" value="MITOCHONDRIAL TRNA METHYLTHIOTRANSFERASE CDK5RAP1"/>
    <property type="match status" value="1"/>
</dbReference>
<evidence type="ECO:0000256" key="1">
    <source>
        <dbReference type="ARBA" id="ARBA00001966"/>
    </source>
</evidence>
<dbReference type="InterPro" id="IPR007197">
    <property type="entry name" value="rSAM"/>
</dbReference>
<evidence type="ECO:0000256" key="3">
    <source>
        <dbReference type="ARBA" id="ARBA00022691"/>
    </source>
</evidence>
<protein>
    <submittedName>
        <fullName evidence="8">CK5P1</fullName>
    </submittedName>
</protein>
<dbReference type="GO" id="GO:0005739">
    <property type="term" value="C:mitochondrion"/>
    <property type="evidence" value="ECO:0007669"/>
    <property type="project" value="TreeGrafter"/>
</dbReference>
<evidence type="ECO:0000256" key="6">
    <source>
        <dbReference type="ARBA" id="ARBA00023014"/>
    </source>
</evidence>
<dbReference type="PROSITE" id="PS01278">
    <property type="entry name" value="MTTASE_RADICAL"/>
    <property type="match status" value="1"/>
</dbReference>
<keyword evidence="4" id="KW-0479">Metal-binding</keyword>
<keyword evidence="3" id="KW-0949">S-adenosyl-L-methionine</keyword>
<dbReference type="SFLD" id="SFLDG01082">
    <property type="entry name" value="B12-binding_domain_containing"/>
    <property type="match status" value="1"/>
</dbReference>
<dbReference type="SMART" id="SM00729">
    <property type="entry name" value="Elp3"/>
    <property type="match status" value="1"/>
</dbReference>